<dbReference type="CDD" id="cd09112">
    <property type="entry name" value="PLDc_CLS_2"/>
    <property type="match status" value="1"/>
</dbReference>
<dbReference type="EMBL" id="SIJB01000059">
    <property type="protein sequence ID" value="NBI31123.1"/>
    <property type="molecule type" value="Genomic_DNA"/>
</dbReference>
<feature type="active site" evidence="13">
    <location>
        <position position="410"/>
    </location>
</feature>
<accession>A0A6N9Q914</accession>
<feature type="active site" evidence="13">
    <location>
        <position position="403"/>
    </location>
</feature>
<dbReference type="InterPro" id="IPR001736">
    <property type="entry name" value="PLipase_D/transphosphatidylase"/>
</dbReference>
<evidence type="ECO:0000256" key="14">
    <source>
        <dbReference type="NCBIfam" id="TIGR04265"/>
    </source>
</evidence>
<dbReference type="GO" id="GO:0008808">
    <property type="term" value="F:cardiolipin synthase activity"/>
    <property type="evidence" value="ECO:0007669"/>
    <property type="project" value="UniProtKB-UniRule"/>
</dbReference>
<feature type="transmembrane region" description="Helical" evidence="13">
    <location>
        <begin position="6"/>
        <end position="28"/>
    </location>
</feature>
<dbReference type="PANTHER" id="PTHR21248">
    <property type="entry name" value="CARDIOLIPIN SYNTHASE"/>
    <property type="match status" value="1"/>
</dbReference>
<keyword evidence="5 13" id="KW-0812">Transmembrane</keyword>
<comment type="function">
    <text evidence="12 13">Catalyzes the reversible phosphatidyl group transfer from one phosphatidylglycerol molecule to another to form cardiolipin (CL) (diphosphatidylglycerol) and glycerol.</text>
</comment>
<evidence type="ECO:0000313" key="17">
    <source>
        <dbReference type="Proteomes" id="UP000448943"/>
    </source>
</evidence>
<evidence type="ECO:0000313" key="16">
    <source>
        <dbReference type="EMBL" id="NBI31123.1"/>
    </source>
</evidence>
<dbReference type="CDD" id="cd09110">
    <property type="entry name" value="PLDc_CLS_1"/>
    <property type="match status" value="1"/>
</dbReference>
<dbReference type="FunFam" id="3.30.870.10:FF:000014">
    <property type="entry name" value="Cardiolipin synthase"/>
    <property type="match status" value="1"/>
</dbReference>
<dbReference type="PANTHER" id="PTHR21248:SF22">
    <property type="entry name" value="PHOSPHOLIPASE D"/>
    <property type="match status" value="1"/>
</dbReference>
<dbReference type="SMART" id="SM00155">
    <property type="entry name" value="PLDc"/>
    <property type="match status" value="2"/>
</dbReference>
<dbReference type="NCBIfam" id="TIGR04265">
    <property type="entry name" value="bac_cardiolipin"/>
    <property type="match status" value="1"/>
</dbReference>
<dbReference type="EC" id="2.7.8.-" evidence="13 14"/>
<evidence type="ECO:0000256" key="6">
    <source>
        <dbReference type="ARBA" id="ARBA00022737"/>
    </source>
</evidence>
<dbReference type="HAMAP" id="MF_01916">
    <property type="entry name" value="Cardiolipin_synth_Cls"/>
    <property type="match status" value="1"/>
</dbReference>
<evidence type="ECO:0000256" key="9">
    <source>
        <dbReference type="ARBA" id="ARBA00023136"/>
    </source>
</evidence>
<keyword evidence="8 13" id="KW-0443">Lipid metabolism</keyword>
<dbReference type="GO" id="GO:0005886">
    <property type="term" value="C:plasma membrane"/>
    <property type="evidence" value="ECO:0007669"/>
    <property type="project" value="UniProtKB-SubCell"/>
</dbReference>
<comment type="subcellular location">
    <subcellularLocation>
        <location evidence="1 13">Cell membrane</location>
        <topology evidence="1 13">Multi-pass membrane protein</topology>
    </subcellularLocation>
</comment>
<name>A0A6N9Q914_9BACL</name>
<evidence type="ECO:0000256" key="10">
    <source>
        <dbReference type="ARBA" id="ARBA00023209"/>
    </source>
</evidence>
<dbReference type="Pfam" id="PF13091">
    <property type="entry name" value="PLDc_2"/>
    <property type="match status" value="2"/>
</dbReference>
<feature type="active site" evidence="13">
    <location>
        <position position="232"/>
    </location>
</feature>
<evidence type="ECO:0000256" key="2">
    <source>
        <dbReference type="ARBA" id="ARBA00022475"/>
    </source>
</evidence>
<feature type="active site" evidence="13">
    <location>
        <position position="227"/>
    </location>
</feature>
<dbReference type="InterPro" id="IPR025202">
    <property type="entry name" value="PLD-like_dom"/>
</dbReference>
<proteinExistence type="inferred from homology"/>
<keyword evidence="17" id="KW-1185">Reference proteome</keyword>
<dbReference type="RefSeq" id="WP_160647943.1">
    <property type="nucleotide sequence ID" value="NZ_SIJB01000059.1"/>
</dbReference>
<keyword evidence="7 13" id="KW-1133">Transmembrane helix</keyword>
<gene>
    <name evidence="16" type="primary">cls</name>
    <name evidence="16" type="ORF">ERL59_19505</name>
</gene>
<keyword evidence="3 13" id="KW-0444">Lipid biosynthesis</keyword>
<protein>
    <recommendedName>
        <fullName evidence="13 14">Cardiolipin synthase</fullName>
        <shortName evidence="13">CL synthase</shortName>
        <ecNumber evidence="13 14">2.7.8.-</ecNumber>
    </recommendedName>
</protein>
<feature type="active site" evidence="13">
    <location>
        <position position="405"/>
    </location>
</feature>
<reference evidence="16 17" key="1">
    <citation type="submission" date="2019-01" db="EMBL/GenBank/DDBJ databases">
        <title>Chengkuizengella sp. nov., isolated from deep-sea sediment of East Pacific Ocean.</title>
        <authorList>
            <person name="Yang J."/>
            <person name="Lai Q."/>
            <person name="Shao Z."/>
        </authorList>
    </citation>
    <scope>NUCLEOTIDE SEQUENCE [LARGE SCALE GENOMIC DNA]</scope>
    <source>
        <strain evidence="16 17">YPA3-1-1</strain>
    </source>
</reference>
<dbReference type="PROSITE" id="PS50035">
    <property type="entry name" value="PLD"/>
    <property type="match status" value="2"/>
</dbReference>
<comment type="caution">
    <text evidence="16">The sequence shown here is derived from an EMBL/GenBank/DDBJ whole genome shotgun (WGS) entry which is preliminary data.</text>
</comment>
<comment type="catalytic activity">
    <reaction evidence="13">
        <text>2 a 1,2-diacyl-sn-glycero-3-phospho-(1'-sn-glycerol) = a cardiolipin + glycerol</text>
        <dbReference type="Rhea" id="RHEA:31451"/>
        <dbReference type="ChEBI" id="CHEBI:17754"/>
        <dbReference type="ChEBI" id="CHEBI:62237"/>
        <dbReference type="ChEBI" id="CHEBI:64716"/>
    </reaction>
</comment>
<keyword evidence="4 13" id="KW-0808">Transferase</keyword>
<feature type="transmembrane region" description="Helical" evidence="13">
    <location>
        <begin position="37"/>
        <end position="57"/>
    </location>
</feature>
<dbReference type="InterPro" id="IPR027379">
    <property type="entry name" value="CLS_N"/>
</dbReference>
<dbReference type="Proteomes" id="UP000448943">
    <property type="component" value="Unassembled WGS sequence"/>
</dbReference>
<evidence type="ECO:0000256" key="4">
    <source>
        <dbReference type="ARBA" id="ARBA00022679"/>
    </source>
</evidence>
<keyword evidence="6" id="KW-0677">Repeat</keyword>
<comment type="similarity">
    <text evidence="13">Belongs to the phospholipase D family. Cardiolipin synthase subfamily.</text>
</comment>
<dbReference type="InterPro" id="IPR022924">
    <property type="entry name" value="Cardiolipin_synthase"/>
</dbReference>
<organism evidence="16 17">
    <name type="scientific">Chengkuizengella marina</name>
    <dbReference type="NCBI Taxonomy" id="2507566"/>
    <lineage>
        <taxon>Bacteria</taxon>
        <taxon>Bacillati</taxon>
        <taxon>Bacillota</taxon>
        <taxon>Bacilli</taxon>
        <taxon>Bacillales</taxon>
        <taxon>Paenibacillaceae</taxon>
        <taxon>Chengkuizengella</taxon>
    </lineage>
</organism>
<dbReference type="OrthoDB" id="9762009at2"/>
<evidence type="ECO:0000256" key="13">
    <source>
        <dbReference type="HAMAP-Rule" id="MF_01916"/>
    </source>
</evidence>
<dbReference type="GO" id="GO:0032049">
    <property type="term" value="P:cardiolipin biosynthetic process"/>
    <property type="evidence" value="ECO:0007669"/>
    <property type="project" value="UniProtKB-UniRule"/>
</dbReference>
<dbReference type="Gene3D" id="3.30.870.10">
    <property type="entry name" value="Endonuclease Chain A"/>
    <property type="match status" value="2"/>
</dbReference>
<feature type="domain" description="PLD phosphodiesterase" evidence="15">
    <location>
        <begin position="398"/>
        <end position="425"/>
    </location>
</feature>
<evidence type="ECO:0000256" key="8">
    <source>
        <dbReference type="ARBA" id="ARBA00023098"/>
    </source>
</evidence>
<evidence type="ECO:0000259" key="15">
    <source>
        <dbReference type="PROSITE" id="PS50035"/>
    </source>
</evidence>
<dbReference type="AlphaFoldDB" id="A0A6N9Q914"/>
<evidence type="ECO:0000256" key="3">
    <source>
        <dbReference type="ARBA" id="ARBA00022516"/>
    </source>
</evidence>
<dbReference type="Pfam" id="PF13396">
    <property type="entry name" value="PLDc_N"/>
    <property type="match status" value="1"/>
</dbReference>
<feature type="domain" description="PLD phosphodiesterase" evidence="15">
    <location>
        <begin position="220"/>
        <end position="247"/>
    </location>
</feature>
<dbReference type="SUPFAM" id="SSF56024">
    <property type="entry name" value="Phospholipase D/nuclease"/>
    <property type="match status" value="2"/>
</dbReference>
<evidence type="ECO:0000256" key="11">
    <source>
        <dbReference type="ARBA" id="ARBA00023264"/>
    </source>
</evidence>
<sequence>MEFNNISTIVVSLITIINILLAGLVIFIERRNIASTWAWLMIFLFIPILGFLCYLFFGRQVKKKNFYHLSSEEESYLKSAVDEQVQKLKYSNEFNKNDLMNKQNKLLLMNLKSATALISTDNEIEIFNDGQDKFDALFSDIKAAKAEINIQYYIIQPDSLGLKLRDELLKKAKQGLKVRVLYDEIGSRKIKSSFFKELVSNGGEVEVFFPSFLKLINFRINNRNHRKLCIIDGKVAYIGGFNVGDEYLGKNKKFGYWRDTHLRMRGEAVDHIQGRFILDWYQAKRQYNHHIEQFMFQSKKHTGSSPVQIVDSGPHSETEHLKYMYIKLIMSAKKSVYIQTPYFIPDASFMDACKMALLTGVDLRIMIPNKPDHPFVYWATLLHVGELLKYGAKVLLYENGFLHAKTIVVDHEVASVGTTNIDMRSFKLNFEVNAIVYDEKVAEKLYDMFIQDSLQSSELTLEKYNQRSLFIKFKEGVSRLLSPIL</sequence>
<dbReference type="FunFam" id="3.30.870.10:FF:000021">
    <property type="entry name" value="Cardiolipin synthase"/>
    <property type="match status" value="1"/>
</dbReference>
<evidence type="ECO:0000256" key="7">
    <source>
        <dbReference type="ARBA" id="ARBA00022989"/>
    </source>
</evidence>
<keyword evidence="10 13" id="KW-0594">Phospholipid biosynthesis</keyword>
<keyword evidence="2 13" id="KW-1003">Cell membrane</keyword>
<keyword evidence="11 13" id="KW-1208">Phospholipid metabolism</keyword>
<evidence type="ECO:0000256" key="12">
    <source>
        <dbReference type="ARBA" id="ARBA00057569"/>
    </source>
</evidence>
<keyword evidence="9 13" id="KW-0472">Membrane</keyword>
<evidence type="ECO:0000256" key="5">
    <source>
        <dbReference type="ARBA" id="ARBA00022692"/>
    </source>
</evidence>
<evidence type="ECO:0000256" key="1">
    <source>
        <dbReference type="ARBA" id="ARBA00004651"/>
    </source>
</evidence>
<dbReference type="InterPro" id="IPR030874">
    <property type="entry name" value="Cardiolipin_synth_Firmi"/>
</dbReference>
<feature type="active site" evidence="13">
    <location>
        <position position="225"/>
    </location>
</feature>